<dbReference type="Pfam" id="PF08308">
    <property type="entry name" value="PEGA"/>
    <property type="match status" value="1"/>
</dbReference>
<comment type="caution">
    <text evidence="3">The sequence shown here is derived from an EMBL/GenBank/DDBJ whole genome shotgun (WGS) entry which is preliminary data.</text>
</comment>
<name>A0A090WGA5_NONUL</name>
<dbReference type="AlphaFoldDB" id="A0A090WGA5"/>
<gene>
    <name evidence="3" type="ORF">JCM19275_2202</name>
</gene>
<evidence type="ECO:0000313" key="4">
    <source>
        <dbReference type="Proteomes" id="UP000029647"/>
    </source>
</evidence>
<feature type="domain" description="PEGA" evidence="2">
    <location>
        <begin position="33"/>
        <end position="59"/>
    </location>
</feature>
<proteinExistence type="predicted"/>
<dbReference type="EMBL" id="BBNT01000008">
    <property type="protein sequence ID" value="GAL76070.1"/>
    <property type="molecule type" value="Genomic_DNA"/>
</dbReference>
<reference evidence="3 4" key="1">
    <citation type="journal article" date="2014" name="Genome Announc.">
        <title>Draft Genome Sequences of Marine Flavobacterium Nonlabens Strains NR17, NR24, NR27, NR32, NR33, and Ara13.</title>
        <authorList>
            <person name="Nakanishi M."/>
            <person name="Meirelles P."/>
            <person name="Suzuki R."/>
            <person name="Takatani N."/>
            <person name="Mino S."/>
            <person name="Suda W."/>
            <person name="Oshima K."/>
            <person name="Hattori M."/>
            <person name="Ohkuma M."/>
            <person name="Hosokawa M."/>
            <person name="Miyashita K."/>
            <person name="Thompson F.L."/>
            <person name="Niwa A."/>
            <person name="Sawabe T."/>
            <person name="Sawabe T."/>
        </authorList>
    </citation>
    <scope>NUCLEOTIDE SEQUENCE [LARGE SCALE GENOMIC DNA]</scope>
    <source>
        <strain evidence="4">JCM19275</strain>
    </source>
</reference>
<dbReference type="InterPro" id="IPR013229">
    <property type="entry name" value="PEGA"/>
</dbReference>
<feature type="signal peptide" evidence="1">
    <location>
        <begin position="1"/>
        <end position="21"/>
    </location>
</feature>
<keyword evidence="1" id="KW-0732">Signal</keyword>
<evidence type="ECO:0000259" key="2">
    <source>
        <dbReference type="Pfam" id="PF08308"/>
    </source>
</evidence>
<dbReference type="PROSITE" id="PS51257">
    <property type="entry name" value="PROKAR_LIPOPROTEIN"/>
    <property type="match status" value="1"/>
</dbReference>
<accession>A0A090WGA5</accession>
<evidence type="ECO:0000256" key="1">
    <source>
        <dbReference type="SAM" id="SignalP"/>
    </source>
</evidence>
<protein>
    <recommendedName>
        <fullName evidence="2">PEGA domain-containing protein</fullName>
    </recommendedName>
</protein>
<sequence>MIKKLSIVAMTLVLLMTTSCASIITGSKRNVLFESDPSGAKVFVNGFEKGTTPVQIKVRADDRIDFRLDNYRERVVIMDSKFNLVSIINGFSLIGWGVDAITGSLKRVDTKYVKVTLEKTEKTAFINHLENGYITTINIDEENKIIETVVVLKE</sequence>
<evidence type="ECO:0000313" key="3">
    <source>
        <dbReference type="EMBL" id="GAL76070.1"/>
    </source>
</evidence>
<feature type="chain" id="PRO_5001866051" description="PEGA domain-containing protein" evidence="1">
    <location>
        <begin position="22"/>
        <end position="154"/>
    </location>
</feature>
<organism evidence="3 4">
    <name type="scientific">Nonlabens ulvanivorans</name>
    <name type="common">Persicivirga ulvanivorans</name>
    <dbReference type="NCBI Taxonomy" id="906888"/>
    <lineage>
        <taxon>Bacteria</taxon>
        <taxon>Pseudomonadati</taxon>
        <taxon>Bacteroidota</taxon>
        <taxon>Flavobacteriia</taxon>
        <taxon>Flavobacteriales</taxon>
        <taxon>Flavobacteriaceae</taxon>
        <taxon>Nonlabens</taxon>
    </lineage>
</organism>
<dbReference type="Proteomes" id="UP000029647">
    <property type="component" value="Unassembled WGS sequence"/>
</dbReference>